<protein>
    <submittedName>
        <fullName evidence="1">Uncharacterized protein</fullName>
    </submittedName>
</protein>
<proteinExistence type="predicted"/>
<accession>A0A1Y4DHL5</accession>
<sequence>KGAALHEFERSERRVPRARTAGIFRQENDRKASPSLHMIYPGANPGFLLAPAQNDAGIFPFFFQNFQIAIIYLSFHFGENLL</sequence>
<reference evidence="2" key="1">
    <citation type="submission" date="2017-04" db="EMBL/GenBank/DDBJ databases">
        <title>Function of individual gut microbiota members based on whole genome sequencing of pure cultures obtained from chicken caecum.</title>
        <authorList>
            <person name="Medvecky M."/>
            <person name="Cejkova D."/>
            <person name="Polansky O."/>
            <person name="Karasova D."/>
            <person name="Kubasova T."/>
            <person name="Cizek A."/>
            <person name="Rychlik I."/>
        </authorList>
    </citation>
    <scope>NUCLEOTIDE SEQUENCE [LARGE SCALE GENOMIC DNA]</scope>
    <source>
        <strain evidence="2">An273</strain>
    </source>
</reference>
<feature type="non-terminal residue" evidence="1">
    <location>
        <position position="1"/>
    </location>
</feature>
<dbReference type="RefSeq" id="WP_204201206.1">
    <property type="nucleotide sequence ID" value="NZ_NFJD01000003.1"/>
</dbReference>
<dbReference type="Proteomes" id="UP000196368">
    <property type="component" value="Unassembled WGS sequence"/>
</dbReference>
<name>A0A1Y4DHL5_9BACT</name>
<comment type="caution">
    <text evidence="1">The sequence shown here is derived from an EMBL/GenBank/DDBJ whole genome shotgun (WGS) entry which is preliminary data.</text>
</comment>
<dbReference type="AlphaFoldDB" id="A0A1Y4DHL5"/>
<evidence type="ECO:0000313" key="1">
    <source>
        <dbReference type="EMBL" id="OUO56418.1"/>
    </source>
</evidence>
<organism evidence="1 2">
    <name type="scientific">Candidatus Avelusimicrobium gallicola</name>
    <dbReference type="NCBI Taxonomy" id="2562704"/>
    <lineage>
        <taxon>Bacteria</taxon>
        <taxon>Pseudomonadati</taxon>
        <taxon>Elusimicrobiota</taxon>
        <taxon>Elusimicrobia</taxon>
        <taxon>Elusimicrobiales</taxon>
        <taxon>Elusimicrobiaceae</taxon>
        <taxon>Candidatus Avelusimicrobium</taxon>
    </lineage>
</organism>
<evidence type="ECO:0000313" key="2">
    <source>
        <dbReference type="Proteomes" id="UP000196368"/>
    </source>
</evidence>
<gene>
    <name evidence="1" type="ORF">B5F75_04280</name>
</gene>
<dbReference type="EMBL" id="NFJD01000003">
    <property type="protein sequence ID" value="OUO56418.1"/>
    <property type="molecule type" value="Genomic_DNA"/>
</dbReference>
<keyword evidence="2" id="KW-1185">Reference proteome</keyword>